<keyword evidence="4" id="KW-1133">Transmembrane helix</keyword>
<evidence type="ECO:0000256" key="1">
    <source>
        <dbReference type="ARBA" id="ARBA00022679"/>
    </source>
</evidence>
<dbReference type="RefSeq" id="WP_078981444.1">
    <property type="nucleotide sequence ID" value="NZ_MWQN01000003.1"/>
</dbReference>
<dbReference type="InterPro" id="IPR036890">
    <property type="entry name" value="HATPase_C_sf"/>
</dbReference>
<evidence type="ECO:0000256" key="2">
    <source>
        <dbReference type="ARBA" id="ARBA00022777"/>
    </source>
</evidence>
<dbReference type="InterPro" id="IPR011712">
    <property type="entry name" value="Sig_transdc_His_kin_sub3_dim/P"/>
</dbReference>
<organism evidence="6 7">
    <name type="scientific">Embleya scabrispora</name>
    <dbReference type="NCBI Taxonomy" id="159449"/>
    <lineage>
        <taxon>Bacteria</taxon>
        <taxon>Bacillati</taxon>
        <taxon>Actinomycetota</taxon>
        <taxon>Actinomycetes</taxon>
        <taxon>Kitasatosporales</taxon>
        <taxon>Streptomycetaceae</taxon>
        <taxon>Embleya</taxon>
    </lineage>
</organism>
<keyword evidence="1" id="KW-0808">Transferase</keyword>
<dbReference type="SUPFAM" id="SSF55874">
    <property type="entry name" value="ATPase domain of HSP90 chaperone/DNA topoisomerase II/histidine kinase"/>
    <property type="match status" value="1"/>
</dbReference>
<dbReference type="CDD" id="cd16917">
    <property type="entry name" value="HATPase_UhpB-NarQ-NarX-like"/>
    <property type="match status" value="1"/>
</dbReference>
<feature type="transmembrane region" description="Helical" evidence="4">
    <location>
        <begin position="70"/>
        <end position="87"/>
    </location>
</feature>
<dbReference type="GO" id="GO:0000155">
    <property type="term" value="F:phosphorelay sensor kinase activity"/>
    <property type="evidence" value="ECO:0007669"/>
    <property type="project" value="InterPro"/>
</dbReference>
<evidence type="ECO:0000259" key="5">
    <source>
        <dbReference type="Pfam" id="PF07730"/>
    </source>
</evidence>
<sequence>MVSSTMRRARRFTAWSLLSAVVLVPGIPAVLAVVEAVHGDNGWPFAVAAIGCCGLLFATARHWAGTPPRGLLTVTCAVALGVSAAALAHDAIFPWPMPLATAVGLLTMYARGRRWRVLTAGLLVTAALPILLGPSPGENPDQTVGALIITTGVALTCVVNDWVWRQFVELDDARRIAGELAVANERLRFAADLHDIQGHTLTVIAVKSELARRLVERDPSAAAAQIGEVEALAREAATDTRGLVHGYREVSFPAELANAAAVLTAAGIECRYASPPPLPDRAGTLFGLVVREATTNILRHAAATTASIDVSADGRRLTIRNDGATHGRRPGGTGLAGLDARLRGHGGELRASAGLGVFEVVARLDVADRTEAPA</sequence>
<dbReference type="AlphaFoldDB" id="A0A1T3NN52"/>
<evidence type="ECO:0000313" key="6">
    <source>
        <dbReference type="EMBL" id="OPC78353.1"/>
    </source>
</evidence>
<dbReference type="Gene3D" id="3.30.565.10">
    <property type="entry name" value="Histidine kinase-like ATPase, C-terminal domain"/>
    <property type="match status" value="1"/>
</dbReference>
<dbReference type="InterPro" id="IPR050482">
    <property type="entry name" value="Sensor_HK_TwoCompSys"/>
</dbReference>
<dbReference type="OrthoDB" id="5241784at2"/>
<dbReference type="GO" id="GO:0046983">
    <property type="term" value="F:protein dimerization activity"/>
    <property type="evidence" value="ECO:0007669"/>
    <property type="project" value="InterPro"/>
</dbReference>
<name>A0A1T3NN52_9ACTN</name>
<evidence type="ECO:0000256" key="4">
    <source>
        <dbReference type="SAM" id="Phobius"/>
    </source>
</evidence>
<protein>
    <recommendedName>
        <fullName evidence="5">Signal transduction histidine kinase subgroup 3 dimerisation and phosphoacceptor domain-containing protein</fullName>
    </recommendedName>
</protein>
<dbReference type="Pfam" id="PF07730">
    <property type="entry name" value="HisKA_3"/>
    <property type="match status" value="1"/>
</dbReference>
<keyword evidence="2" id="KW-0418">Kinase</keyword>
<feature type="transmembrane region" description="Helical" evidence="4">
    <location>
        <begin position="115"/>
        <end position="132"/>
    </location>
</feature>
<feature type="transmembrane region" description="Helical" evidence="4">
    <location>
        <begin position="93"/>
        <end position="110"/>
    </location>
</feature>
<evidence type="ECO:0000256" key="3">
    <source>
        <dbReference type="ARBA" id="ARBA00023012"/>
    </source>
</evidence>
<dbReference type="Gene3D" id="1.20.5.1930">
    <property type="match status" value="1"/>
</dbReference>
<proteinExistence type="predicted"/>
<reference evidence="6 7" key="1">
    <citation type="submission" date="2017-03" db="EMBL/GenBank/DDBJ databases">
        <title>Draft genome sequence of Streptomyces scabrisporus NF3, endophyte isolated from Amphipterygium adstringens.</title>
        <authorList>
            <person name="Vazquez M."/>
            <person name="Ceapa C.D."/>
            <person name="Rodriguez Luna D."/>
            <person name="Sanchez Esquivel S."/>
        </authorList>
    </citation>
    <scope>NUCLEOTIDE SEQUENCE [LARGE SCALE GENOMIC DNA]</scope>
    <source>
        <strain evidence="6 7">NF3</strain>
    </source>
</reference>
<feature type="transmembrane region" description="Helical" evidence="4">
    <location>
        <begin position="42"/>
        <end position="58"/>
    </location>
</feature>
<keyword evidence="7" id="KW-1185">Reference proteome</keyword>
<dbReference type="STRING" id="159449.B4N89_40040"/>
<keyword evidence="3" id="KW-0902">Two-component regulatory system</keyword>
<gene>
    <name evidence="6" type="ORF">B4N89_40040</name>
</gene>
<feature type="transmembrane region" description="Helical" evidence="4">
    <location>
        <begin position="144"/>
        <end position="164"/>
    </location>
</feature>
<keyword evidence="4" id="KW-0812">Transmembrane</keyword>
<feature type="domain" description="Signal transduction histidine kinase subgroup 3 dimerisation and phosphoacceptor" evidence="5">
    <location>
        <begin position="185"/>
        <end position="250"/>
    </location>
</feature>
<dbReference type="GO" id="GO:0016020">
    <property type="term" value="C:membrane"/>
    <property type="evidence" value="ECO:0007669"/>
    <property type="project" value="InterPro"/>
</dbReference>
<comment type="caution">
    <text evidence="6">The sequence shown here is derived from an EMBL/GenBank/DDBJ whole genome shotgun (WGS) entry which is preliminary data.</text>
</comment>
<accession>A0A1T3NN52</accession>
<dbReference type="PANTHER" id="PTHR24421">
    <property type="entry name" value="NITRATE/NITRITE SENSOR PROTEIN NARX-RELATED"/>
    <property type="match status" value="1"/>
</dbReference>
<evidence type="ECO:0000313" key="7">
    <source>
        <dbReference type="Proteomes" id="UP000190037"/>
    </source>
</evidence>
<dbReference type="Proteomes" id="UP000190037">
    <property type="component" value="Unassembled WGS sequence"/>
</dbReference>
<keyword evidence="4" id="KW-0472">Membrane</keyword>
<dbReference type="PANTHER" id="PTHR24421:SF63">
    <property type="entry name" value="SENSOR HISTIDINE KINASE DESK"/>
    <property type="match status" value="1"/>
</dbReference>
<dbReference type="EMBL" id="MWQN01000003">
    <property type="protein sequence ID" value="OPC78353.1"/>
    <property type="molecule type" value="Genomic_DNA"/>
</dbReference>